<gene>
    <name evidence="1" type="ORF">HMPREF0083_03203</name>
</gene>
<reference evidence="1 2" key="1">
    <citation type="submission" date="2013-08" db="EMBL/GenBank/DDBJ databases">
        <authorList>
            <person name="Weinstock G."/>
            <person name="Sodergren E."/>
            <person name="Wylie T."/>
            <person name="Fulton L."/>
            <person name="Fulton R."/>
            <person name="Fronick C."/>
            <person name="O'Laughlin M."/>
            <person name="Godfrey J."/>
            <person name="Miner T."/>
            <person name="Herter B."/>
            <person name="Appelbaum E."/>
            <person name="Cordes M."/>
            <person name="Lek S."/>
            <person name="Wollam A."/>
            <person name="Pepin K.H."/>
            <person name="Palsikar V.B."/>
            <person name="Mitreva M."/>
            <person name="Wilson R.K."/>
        </authorList>
    </citation>
    <scope>NUCLEOTIDE SEQUENCE [LARGE SCALE GENOMIC DNA]</scope>
    <source>
        <strain evidence="1 2">ATCC 12856</strain>
    </source>
</reference>
<sequence>KWETSFGGKLKTEKISVFYALCSLEMFAWTKTSQNGQANLEGFTLLQKGLFHGTNRKT</sequence>
<accession>U1WJG7</accession>
<organism evidence="1 2">
    <name type="scientific">Aneurinibacillus aneurinilyticus ATCC 12856</name>
    <dbReference type="NCBI Taxonomy" id="649747"/>
    <lineage>
        <taxon>Bacteria</taxon>
        <taxon>Bacillati</taxon>
        <taxon>Bacillota</taxon>
        <taxon>Bacilli</taxon>
        <taxon>Bacillales</taxon>
        <taxon>Paenibacillaceae</taxon>
        <taxon>Aneurinibacillus group</taxon>
        <taxon>Aneurinibacillus</taxon>
    </lineage>
</organism>
<comment type="caution">
    <text evidence="1">The sequence shown here is derived from an EMBL/GenBank/DDBJ whole genome shotgun (WGS) entry which is preliminary data.</text>
</comment>
<evidence type="ECO:0000313" key="1">
    <source>
        <dbReference type="EMBL" id="ERI08729.1"/>
    </source>
</evidence>
<dbReference type="EMBL" id="AWSJ01000194">
    <property type="protein sequence ID" value="ERI08729.1"/>
    <property type="molecule type" value="Genomic_DNA"/>
</dbReference>
<dbReference type="AlphaFoldDB" id="U1WJG7"/>
<dbReference type="Proteomes" id="UP000016511">
    <property type="component" value="Unassembled WGS sequence"/>
</dbReference>
<feature type="non-terminal residue" evidence="1">
    <location>
        <position position="1"/>
    </location>
</feature>
<name>U1WJG7_ANEAE</name>
<protein>
    <submittedName>
        <fullName evidence="1">Uncharacterized protein</fullName>
    </submittedName>
</protein>
<dbReference type="STRING" id="649747.HMPREF0083_03203"/>
<dbReference type="HOGENOM" id="CLU_2983389_0_0_9"/>
<keyword evidence="2" id="KW-1185">Reference proteome</keyword>
<proteinExistence type="predicted"/>
<evidence type="ECO:0000313" key="2">
    <source>
        <dbReference type="Proteomes" id="UP000016511"/>
    </source>
</evidence>